<dbReference type="STRING" id="1656094.BFC18_03090"/>
<dbReference type="Pfam" id="PF00990">
    <property type="entry name" value="GGDEF"/>
    <property type="match status" value="1"/>
</dbReference>
<feature type="domain" description="EAL" evidence="2">
    <location>
        <begin position="511"/>
        <end position="766"/>
    </location>
</feature>
<protein>
    <recommendedName>
        <fullName evidence="6">Diguanylate phosphodiesterase</fullName>
    </recommendedName>
</protein>
<sequence length="775" mass="87003">MMKSLSLRHSLFRILLGSTIITAGLILLSVWNATDDLVQQNLEHELAIDTNVLQHIVEERTQGLYASTKVLSSAYEFKAAFASYDAPTINSALQTMNARQDFDLLIMLNLQGETITAFPDDVLGEDEQSFAEGYRGIRPDEITRDYVFMNNTLYHAVVAPVSAPRVIGYLGAAFALDDSFLTLLGEVVQAEVIITSADNQVLNSSLPHDVAEELLKRSEQEISWLRIMAQNESLYEVRELQLPGIDHIPIKIRIALDVSEQYLSVLDLQTVVIVIALGIIVLSLAISMVLAKRVSRPVKQLVSVVNEIADGHYQQPVEPDDRVTEIGELARAFNTMQARIRSREDHILFQAQHDMLSGLYNRHYVEEKLNDRLDSGETLQILGINIMGIRTINDLYGYTTGDYCIKTMAQRTLSWPGMAARLAGGDFLFVPDSPLKESDIDAFRRQLELPIEFNDLIIPMRVFFAHLNCPSDGDTTEEVFRKINILSDESKQHDHWLIAFREEMETKYLRRLTIITELKKVLTDNQSELSMVYQPKINLQTNNVCSVEALIRWNSANLGFVPPDEFIGIAEQAGLIERVTAWVLDRTLDDLADFRNQGYVFSMAINLSTRDIQRPEMMQSLAEKITRKGLTPADVELEITESDLVEDTAVAISNLNQYQAMGFHFAIDDFGTGYSSLAYLKMLPVQTIKIDKSFVLKLASDESDQQIVRTVLNLASVFKLSVVAEGVEDELSLNILKEGGCDIAQGYFISRPLSAQALSEWLASTAFGLQKTETK</sequence>
<proteinExistence type="predicted"/>
<dbReference type="Gene3D" id="3.30.70.270">
    <property type="match status" value="1"/>
</dbReference>
<dbReference type="InterPro" id="IPR043128">
    <property type="entry name" value="Rev_trsase/Diguanyl_cyclase"/>
</dbReference>
<dbReference type="InterPro" id="IPR001633">
    <property type="entry name" value="EAL_dom"/>
</dbReference>
<accession>A0A1E7ZGB5</accession>
<dbReference type="InterPro" id="IPR029787">
    <property type="entry name" value="Nucleotide_cyclase"/>
</dbReference>
<dbReference type="AlphaFoldDB" id="A0A1E7ZGB5"/>
<dbReference type="InterPro" id="IPR003660">
    <property type="entry name" value="HAMP_dom"/>
</dbReference>
<dbReference type="GO" id="GO:0007165">
    <property type="term" value="P:signal transduction"/>
    <property type="evidence" value="ECO:0007669"/>
    <property type="project" value="InterPro"/>
</dbReference>
<evidence type="ECO:0000313" key="4">
    <source>
        <dbReference type="EMBL" id="OFC72551.1"/>
    </source>
</evidence>
<feature type="domain" description="HAMP" evidence="3">
    <location>
        <begin position="292"/>
        <end position="345"/>
    </location>
</feature>
<feature type="transmembrane region" description="Helical" evidence="1">
    <location>
        <begin position="12"/>
        <end position="31"/>
    </location>
</feature>
<evidence type="ECO:0000259" key="2">
    <source>
        <dbReference type="PROSITE" id="PS50883"/>
    </source>
</evidence>
<evidence type="ECO:0000313" key="5">
    <source>
        <dbReference type="Proteomes" id="UP000175691"/>
    </source>
</evidence>
<keyword evidence="1" id="KW-1133">Transmembrane helix</keyword>
<dbReference type="InterPro" id="IPR000160">
    <property type="entry name" value="GGDEF_dom"/>
</dbReference>
<dbReference type="PANTHER" id="PTHR33121:SF71">
    <property type="entry name" value="OXYGEN SENSOR PROTEIN DOSP"/>
    <property type="match status" value="1"/>
</dbReference>
<dbReference type="Pfam" id="PF14827">
    <property type="entry name" value="dCache_3"/>
    <property type="match status" value="1"/>
</dbReference>
<gene>
    <name evidence="4" type="ORF">BFC18_03090</name>
</gene>
<name>A0A1E7ZGB5_9ALTE</name>
<dbReference type="EMBL" id="MDHN01000004">
    <property type="protein sequence ID" value="OFC72551.1"/>
    <property type="molecule type" value="Genomic_DNA"/>
</dbReference>
<dbReference type="SMART" id="SM00267">
    <property type="entry name" value="GGDEF"/>
    <property type="match status" value="1"/>
</dbReference>
<reference evidence="4 5" key="1">
    <citation type="submission" date="2016-08" db="EMBL/GenBank/DDBJ databases">
        <authorList>
            <person name="Seilhamer J.J."/>
        </authorList>
    </citation>
    <scope>NUCLEOTIDE SEQUENCE [LARGE SCALE GENOMIC DNA]</scope>
    <source>
        <strain evidence="4 5">KCTC 42603</strain>
    </source>
</reference>
<dbReference type="SMART" id="SM00052">
    <property type="entry name" value="EAL"/>
    <property type="match status" value="1"/>
</dbReference>
<organism evidence="4 5">
    <name type="scientific">Alteromonas confluentis</name>
    <dbReference type="NCBI Taxonomy" id="1656094"/>
    <lineage>
        <taxon>Bacteria</taxon>
        <taxon>Pseudomonadati</taxon>
        <taxon>Pseudomonadota</taxon>
        <taxon>Gammaproteobacteria</taxon>
        <taxon>Alteromonadales</taxon>
        <taxon>Alteromonadaceae</taxon>
        <taxon>Alteromonas/Salinimonas group</taxon>
        <taxon>Alteromonas</taxon>
    </lineage>
</organism>
<dbReference type="Gene3D" id="6.10.340.10">
    <property type="match status" value="1"/>
</dbReference>
<dbReference type="Pfam" id="PF00563">
    <property type="entry name" value="EAL"/>
    <property type="match status" value="1"/>
</dbReference>
<dbReference type="PANTHER" id="PTHR33121">
    <property type="entry name" value="CYCLIC DI-GMP PHOSPHODIESTERASE PDEF"/>
    <property type="match status" value="1"/>
</dbReference>
<dbReference type="CDD" id="cd01948">
    <property type="entry name" value="EAL"/>
    <property type="match status" value="1"/>
</dbReference>
<comment type="caution">
    <text evidence="4">The sequence shown here is derived from an EMBL/GenBank/DDBJ whole genome shotgun (WGS) entry which is preliminary data.</text>
</comment>
<dbReference type="InterPro" id="IPR035919">
    <property type="entry name" value="EAL_sf"/>
</dbReference>
<dbReference type="PROSITE" id="PS50885">
    <property type="entry name" value="HAMP"/>
    <property type="match status" value="1"/>
</dbReference>
<keyword evidence="1" id="KW-0472">Membrane</keyword>
<evidence type="ECO:0008006" key="6">
    <source>
        <dbReference type="Google" id="ProtNLM"/>
    </source>
</evidence>
<dbReference type="SUPFAM" id="SSF141868">
    <property type="entry name" value="EAL domain-like"/>
    <property type="match status" value="1"/>
</dbReference>
<dbReference type="Proteomes" id="UP000175691">
    <property type="component" value="Unassembled WGS sequence"/>
</dbReference>
<dbReference type="GO" id="GO:0016020">
    <property type="term" value="C:membrane"/>
    <property type="evidence" value="ECO:0007669"/>
    <property type="project" value="InterPro"/>
</dbReference>
<dbReference type="CDD" id="cd06225">
    <property type="entry name" value="HAMP"/>
    <property type="match status" value="1"/>
</dbReference>
<evidence type="ECO:0000256" key="1">
    <source>
        <dbReference type="SAM" id="Phobius"/>
    </source>
</evidence>
<dbReference type="GO" id="GO:0071111">
    <property type="term" value="F:cyclic-guanylate-specific phosphodiesterase activity"/>
    <property type="evidence" value="ECO:0007669"/>
    <property type="project" value="InterPro"/>
</dbReference>
<feature type="transmembrane region" description="Helical" evidence="1">
    <location>
        <begin position="271"/>
        <end position="291"/>
    </location>
</feature>
<keyword evidence="5" id="KW-1185">Reference proteome</keyword>
<dbReference type="SUPFAM" id="SSF158472">
    <property type="entry name" value="HAMP domain-like"/>
    <property type="match status" value="1"/>
</dbReference>
<dbReference type="SUPFAM" id="SSF55073">
    <property type="entry name" value="Nucleotide cyclase"/>
    <property type="match status" value="1"/>
</dbReference>
<dbReference type="Gene3D" id="3.20.20.450">
    <property type="entry name" value="EAL domain"/>
    <property type="match status" value="1"/>
</dbReference>
<dbReference type="Pfam" id="PF00672">
    <property type="entry name" value="HAMP"/>
    <property type="match status" value="1"/>
</dbReference>
<dbReference type="SMART" id="SM00304">
    <property type="entry name" value="HAMP"/>
    <property type="match status" value="1"/>
</dbReference>
<keyword evidence="1" id="KW-0812">Transmembrane</keyword>
<dbReference type="InterPro" id="IPR029150">
    <property type="entry name" value="dCache_3"/>
</dbReference>
<dbReference type="InterPro" id="IPR050706">
    <property type="entry name" value="Cyclic-di-GMP_PDE-like"/>
</dbReference>
<dbReference type="PROSITE" id="PS50883">
    <property type="entry name" value="EAL"/>
    <property type="match status" value="1"/>
</dbReference>
<evidence type="ECO:0000259" key="3">
    <source>
        <dbReference type="PROSITE" id="PS50885"/>
    </source>
</evidence>